<dbReference type="GO" id="GO:0005524">
    <property type="term" value="F:ATP binding"/>
    <property type="evidence" value="ECO:0007669"/>
    <property type="project" value="UniProtKB-KW"/>
</dbReference>
<evidence type="ECO:0000256" key="6">
    <source>
        <dbReference type="ARBA" id="ARBA00022777"/>
    </source>
</evidence>
<dbReference type="AlphaFoldDB" id="A0A1G6JXV5"/>
<evidence type="ECO:0000313" key="12">
    <source>
        <dbReference type="EMBL" id="SDC22846.1"/>
    </source>
</evidence>
<dbReference type="NCBIfam" id="TIGR00147">
    <property type="entry name" value="YegS/Rv2252/BmrU family lipid kinase"/>
    <property type="match status" value="1"/>
</dbReference>
<dbReference type="SMART" id="SM00046">
    <property type="entry name" value="DAGKc"/>
    <property type="match status" value="1"/>
</dbReference>
<keyword evidence="7" id="KW-0067">ATP-binding</keyword>
<evidence type="ECO:0000256" key="3">
    <source>
        <dbReference type="ARBA" id="ARBA00022516"/>
    </source>
</evidence>
<dbReference type="OrthoDB" id="9786026at2"/>
<evidence type="ECO:0000256" key="5">
    <source>
        <dbReference type="ARBA" id="ARBA00022741"/>
    </source>
</evidence>
<keyword evidence="5" id="KW-0547">Nucleotide-binding</keyword>
<keyword evidence="6 12" id="KW-0418">Kinase</keyword>
<comment type="cofactor">
    <cofactor evidence="1">
        <name>Mg(2+)</name>
        <dbReference type="ChEBI" id="CHEBI:18420"/>
    </cofactor>
</comment>
<dbReference type="InterPro" id="IPR050187">
    <property type="entry name" value="Lipid_Phosphate_FormReg"/>
</dbReference>
<evidence type="ECO:0000256" key="4">
    <source>
        <dbReference type="ARBA" id="ARBA00022679"/>
    </source>
</evidence>
<protein>
    <submittedName>
        <fullName evidence="12">Lipid kinase, YegS/Rv2252/BmrU family</fullName>
    </submittedName>
</protein>
<dbReference type="Pfam" id="PF19279">
    <property type="entry name" value="YegS_C"/>
    <property type="match status" value="1"/>
</dbReference>
<name>A0A1G6JXV5_9BACI</name>
<dbReference type="InterPro" id="IPR016064">
    <property type="entry name" value="NAD/diacylglycerol_kinase_sf"/>
</dbReference>
<sequence length="302" mass="34370">MNLAFIVNPASGKGLTAFKRFKKKLTIPYRTYITHYPKHATKIIQHLLDEGLINVVIVVGGDGTIHEVINGMKQHQLVLGVIRNGSGNDFGRHFHTFKTARQLETFMKRKPKTVKADLGVYQSTKQQRLFINNSGIGFDAAVCQSINQSTHKTYLNRLKLGKLIYIYHVFKTLRTFEPFDLKLMTEDHEASFTNVWFLTASNQPFFGGGMKIAPQANGHDGTLTITIVQHLKRRSFLYLFWLVYKGAHTRNAAVSQMQVKQLTVQTGNNQVAHADGETYYITRHTPVHYQIQPKKIQLAKKT</sequence>
<dbReference type="InterPro" id="IPR045540">
    <property type="entry name" value="YegS/DAGK_C"/>
</dbReference>
<evidence type="ECO:0000256" key="1">
    <source>
        <dbReference type="ARBA" id="ARBA00001946"/>
    </source>
</evidence>
<accession>A0A1G6JXV5</accession>
<dbReference type="SUPFAM" id="SSF111331">
    <property type="entry name" value="NAD kinase/diacylglycerol kinase-like"/>
    <property type="match status" value="1"/>
</dbReference>
<dbReference type="Proteomes" id="UP000242949">
    <property type="component" value="Unassembled WGS sequence"/>
</dbReference>
<dbReference type="EMBL" id="FMYI01000005">
    <property type="protein sequence ID" value="SDC22846.1"/>
    <property type="molecule type" value="Genomic_DNA"/>
</dbReference>
<dbReference type="GO" id="GO:0016301">
    <property type="term" value="F:kinase activity"/>
    <property type="evidence" value="ECO:0007669"/>
    <property type="project" value="UniProtKB-KW"/>
</dbReference>
<dbReference type="RefSeq" id="WP_090795628.1">
    <property type="nucleotide sequence ID" value="NZ_FMYI01000005.1"/>
</dbReference>
<keyword evidence="8" id="KW-0443">Lipid metabolism</keyword>
<keyword evidence="4" id="KW-0808">Transferase</keyword>
<evidence type="ECO:0000256" key="7">
    <source>
        <dbReference type="ARBA" id="ARBA00022840"/>
    </source>
</evidence>
<dbReference type="InterPro" id="IPR017438">
    <property type="entry name" value="ATP-NAD_kinase_N"/>
</dbReference>
<keyword evidence="9" id="KW-0594">Phospholipid biosynthesis</keyword>
<dbReference type="Gene3D" id="2.60.200.40">
    <property type="match status" value="1"/>
</dbReference>
<evidence type="ECO:0000259" key="11">
    <source>
        <dbReference type="PROSITE" id="PS50146"/>
    </source>
</evidence>
<evidence type="ECO:0000256" key="10">
    <source>
        <dbReference type="ARBA" id="ARBA00023264"/>
    </source>
</evidence>
<organism evidence="12 13">
    <name type="scientific">Pelagirhabdus alkalitolerans</name>
    <dbReference type="NCBI Taxonomy" id="1612202"/>
    <lineage>
        <taxon>Bacteria</taxon>
        <taxon>Bacillati</taxon>
        <taxon>Bacillota</taxon>
        <taxon>Bacilli</taxon>
        <taxon>Bacillales</taxon>
        <taxon>Bacillaceae</taxon>
        <taxon>Pelagirhabdus</taxon>
    </lineage>
</organism>
<dbReference type="Gene3D" id="3.40.50.10330">
    <property type="entry name" value="Probable inorganic polyphosphate/atp-NAD kinase, domain 1"/>
    <property type="match status" value="1"/>
</dbReference>
<dbReference type="STRING" id="1612202.SAMN05421734_105162"/>
<dbReference type="PROSITE" id="PS50146">
    <property type="entry name" value="DAGK"/>
    <property type="match status" value="1"/>
</dbReference>
<evidence type="ECO:0000256" key="9">
    <source>
        <dbReference type="ARBA" id="ARBA00023209"/>
    </source>
</evidence>
<dbReference type="GO" id="GO:0008654">
    <property type="term" value="P:phospholipid biosynthetic process"/>
    <property type="evidence" value="ECO:0007669"/>
    <property type="project" value="UniProtKB-KW"/>
</dbReference>
<evidence type="ECO:0000256" key="8">
    <source>
        <dbReference type="ARBA" id="ARBA00023098"/>
    </source>
</evidence>
<gene>
    <name evidence="12" type="ORF">SAMN05421734_105162</name>
</gene>
<reference evidence="13" key="1">
    <citation type="submission" date="2016-09" db="EMBL/GenBank/DDBJ databases">
        <authorList>
            <person name="Varghese N."/>
            <person name="Submissions S."/>
        </authorList>
    </citation>
    <scope>NUCLEOTIDE SEQUENCE [LARGE SCALE GENOMIC DNA]</scope>
    <source>
        <strain evidence="13">S5</strain>
    </source>
</reference>
<keyword evidence="13" id="KW-1185">Reference proteome</keyword>
<evidence type="ECO:0000256" key="2">
    <source>
        <dbReference type="ARBA" id="ARBA00005983"/>
    </source>
</evidence>
<dbReference type="InterPro" id="IPR005218">
    <property type="entry name" value="Diacylglycerol/lipid_kinase"/>
</dbReference>
<keyword evidence="10" id="KW-1208">Phospholipid metabolism</keyword>
<dbReference type="PANTHER" id="PTHR12358">
    <property type="entry name" value="SPHINGOSINE KINASE"/>
    <property type="match status" value="1"/>
</dbReference>
<proteinExistence type="inferred from homology"/>
<dbReference type="Pfam" id="PF00781">
    <property type="entry name" value="DAGK_cat"/>
    <property type="match status" value="1"/>
</dbReference>
<feature type="domain" description="DAGKc" evidence="11">
    <location>
        <begin position="1"/>
        <end position="125"/>
    </location>
</feature>
<comment type="similarity">
    <text evidence="2">Belongs to the diacylglycerol/lipid kinase family.</text>
</comment>
<evidence type="ECO:0000313" key="13">
    <source>
        <dbReference type="Proteomes" id="UP000242949"/>
    </source>
</evidence>
<keyword evidence="3" id="KW-0444">Lipid biosynthesis</keyword>
<dbReference type="PANTHER" id="PTHR12358:SF54">
    <property type="entry name" value="SPHINGOSINE KINASE RELATED PROTEIN"/>
    <property type="match status" value="1"/>
</dbReference>
<dbReference type="InterPro" id="IPR001206">
    <property type="entry name" value="Diacylglycerol_kinase_cat_dom"/>
</dbReference>